<organism evidence="2 3">
    <name type="scientific">Kitasatospora indigofera</name>
    <dbReference type="NCBI Taxonomy" id="67307"/>
    <lineage>
        <taxon>Bacteria</taxon>
        <taxon>Bacillati</taxon>
        <taxon>Actinomycetota</taxon>
        <taxon>Actinomycetes</taxon>
        <taxon>Kitasatosporales</taxon>
        <taxon>Streptomycetaceae</taxon>
        <taxon>Kitasatospora</taxon>
    </lineage>
</organism>
<dbReference type="AlphaFoldDB" id="A0A919L1H9"/>
<dbReference type="EMBL" id="BNBO01000047">
    <property type="protein sequence ID" value="GHH80458.1"/>
    <property type="molecule type" value="Genomic_DNA"/>
</dbReference>
<gene>
    <name evidence="2" type="ORF">GCM10018781_60840</name>
</gene>
<evidence type="ECO:0000313" key="3">
    <source>
        <dbReference type="Proteomes" id="UP000617734"/>
    </source>
</evidence>
<keyword evidence="1" id="KW-0732">Signal</keyword>
<feature type="chain" id="PRO_5037044087" evidence="1">
    <location>
        <begin position="36"/>
        <end position="70"/>
    </location>
</feature>
<protein>
    <submittedName>
        <fullName evidence="2">Uncharacterized protein</fullName>
    </submittedName>
</protein>
<sequence length="70" mass="7194">MSFWGVSVHMSRRLTWPLVAALAIPVLGTSVPAAAAGDTPAAAVESYAYPGAAQILQQQLVTLKSGDGNI</sequence>
<evidence type="ECO:0000256" key="1">
    <source>
        <dbReference type="SAM" id="SignalP"/>
    </source>
</evidence>
<keyword evidence="3" id="KW-1185">Reference proteome</keyword>
<reference evidence="2" key="1">
    <citation type="journal article" date="2014" name="Int. J. Syst. Evol. Microbiol.">
        <title>Complete genome sequence of Corynebacterium casei LMG S-19264T (=DSM 44701T), isolated from a smear-ripened cheese.</title>
        <authorList>
            <consortium name="US DOE Joint Genome Institute (JGI-PGF)"/>
            <person name="Walter F."/>
            <person name="Albersmeier A."/>
            <person name="Kalinowski J."/>
            <person name="Ruckert C."/>
        </authorList>
    </citation>
    <scope>NUCLEOTIDE SEQUENCE</scope>
    <source>
        <strain evidence="2">JCM 4646</strain>
    </source>
</reference>
<feature type="signal peptide" evidence="1">
    <location>
        <begin position="1"/>
        <end position="35"/>
    </location>
</feature>
<reference evidence="2" key="2">
    <citation type="submission" date="2020-09" db="EMBL/GenBank/DDBJ databases">
        <authorList>
            <person name="Sun Q."/>
            <person name="Ohkuma M."/>
        </authorList>
    </citation>
    <scope>NUCLEOTIDE SEQUENCE</scope>
    <source>
        <strain evidence="2">JCM 4646</strain>
    </source>
</reference>
<proteinExistence type="predicted"/>
<dbReference type="Proteomes" id="UP000617734">
    <property type="component" value="Unassembled WGS sequence"/>
</dbReference>
<comment type="caution">
    <text evidence="2">The sequence shown here is derived from an EMBL/GenBank/DDBJ whole genome shotgun (WGS) entry which is preliminary data.</text>
</comment>
<evidence type="ECO:0000313" key="2">
    <source>
        <dbReference type="EMBL" id="GHH80458.1"/>
    </source>
</evidence>
<name>A0A919L1H9_9ACTN</name>
<accession>A0A919L1H9</accession>